<keyword evidence="1" id="KW-1133">Transmembrane helix</keyword>
<feature type="transmembrane region" description="Helical" evidence="1">
    <location>
        <begin position="14"/>
        <end position="34"/>
    </location>
</feature>
<comment type="caution">
    <text evidence="2">The sequence shown here is derived from an EMBL/GenBank/DDBJ whole genome shotgun (WGS) entry which is preliminary data.</text>
</comment>
<evidence type="ECO:0000313" key="2">
    <source>
        <dbReference type="EMBL" id="OQD96906.1"/>
    </source>
</evidence>
<accession>A0A1V6R6V8</accession>
<organism evidence="2 3">
    <name type="scientific">Penicillium solitum</name>
    <dbReference type="NCBI Taxonomy" id="60172"/>
    <lineage>
        <taxon>Eukaryota</taxon>
        <taxon>Fungi</taxon>
        <taxon>Dikarya</taxon>
        <taxon>Ascomycota</taxon>
        <taxon>Pezizomycotina</taxon>
        <taxon>Eurotiomycetes</taxon>
        <taxon>Eurotiomycetidae</taxon>
        <taxon>Eurotiales</taxon>
        <taxon>Aspergillaceae</taxon>
        <taxon>Penicillium</taxon>
    </lineage>
</organism>
<feature type="transmembrane region" description="Helical" evidence="1">
    <location>
        <begin position="40"/>
        <end position="60"/>
    </location>
</feature>
<dbReference type="Proteomes" id="UP000191612">
    <property type="component" value="Unassembled WGS sequence"/>
</dbReference>
<gene>
    <name evidence="2" type="ORF">PENSOL_c014G01428</name>
</gene>
<keyword evidence="1" id="KW-0812">Transmembrane</keyword>
<proteinExistence type="predicted"/>
<keyword evidence="1" id="KW-0472">Membrane</keyword>
<name>A0A1V6R6V8_9EURO</name>
<dbReference type="AlphaFoldDB" id="A0A1V6R6V8"/>
<evidence type="ECO:0000256" key="1">
    <source>
        <dbReference type="SAM" id="Phobius"/>
    </source>
</evidence>
<reference evidence="3" key="1">
    <citation type="journal article" date="2017" name="Nat. Microbiol.">
        <title>Global analysis of biosynthetic gene clusters reveals vast potential of secondary metabolite production in Penicillium species.</title>
        <authorList>
            <person name="Nielsen J.C."/>
            <person name="Grijseels S."/>
            <person name="Prigent S."/>
            <person name="Ji B."/>
            <person name="Dainat J."/>
            <person name="Nielsen K.F."/>
            <person name="Frisvad J.C."/>
            <person name="Workman M."/>
            <person name="Nielsen J."/>
        </authorList>
    </citation>
    <scope>NUCLEOTIDE SEQUENCE [LARGE SCALE GENOMIC DNA]</scope>
    <source>
        <strain evidence="3">IBT 29525</strain>
    </source>
</reference>
<protein>
    <submittedName>
        <fullName evidence="2">Uncharacterized protein</fullName>
    </submittedName>
</protein>
<sequence length="133" mass="14752">MTNASASETSKPRLSLRIFAIILAVMPMSLFGYLWGTYGWVYYIIVGIPGIWSLINSILIALGRPLHPGAQIALDCIFKVDLWFYGILGLIRETSSYYQGDGYAEGSQWNMVVAALSLMRWLSVGKVATVRKA</sequence>
<evidence type="ECO:0000313" key="3">
    <source>
        <dbReference type="Proteomes" id="UP000191612"/>
    </source>
</evidence>
<dbReference type="EMBL" id="MDYO01000014">
    <property type="protein sequence ID" value="OQD96906.1"/>
    <property type="molecule type" value="Genomic_DNA"/>
</dbReference>
<keyword evidence="3" id="KW-1185">Reference proteome</keyword>